<dbReference type="SUPFAM" id="SSF52540">
    <property type="entry name" value="P-loop containing nucleoside triphosphate hydrolases"/>
    <property type="match status" value="1"/>
</dbReference>
<dbReference type="InterPro" id="IPR027417">
    <property type="entry name" value="P-loop_NTPase"/>
</dbReference>
<dbReference type="PROSITE" id="PS00211">
    <property type="entry name" value="ABC_TRANSPORTER_1"/>
    <property type="match status" value="1"/>
</dbReference>
<dbReference type="InterPro" id="IPR017871">
    <property type="entry name" value="ABC_transporter-like_CS"/>
</dbReference>
<sequence length="447" mass="48807">MSSNDFVIRVRGLSKRYEMYAHPRDRLKQFTLPNIQKFIGKTPSQYFQEFKSLDGVSFDIKRGETVGIIGRNGSGKSTLLQLICGTLTPTSGGVQTNGRIAALLELGSGFNPEFTGRENVYLNAAVLGLSNSEVDKRFEAIAAFADIGSFMEHPIKTYSSGMAVRLAFATAIHVEPDILIVDEALAVGDTAFQQKCLNRIRQMQQEGVSILLVTHSSNTLIEYCDRGIFLKHGELILDGPCRDVVKAYADDLVQDEGGTVFAPRESTTIDDAARGESSEVDSSAPLNIIKSSSTDSKTTIQSVRILNEEGKEATNFTHGSVLRVEVAINVHQGNVHPCFGIQLLSTDGIGLWSATTQSMNVPLPALPQGVHKFFWKLTANFSGNRYIVSIGVGDIRSGEYKRHHRLEYAGHFDVLPQPAWGAGWLSPQPSVDGLIIDSMSLALKEEA</sequence>
<dbReference type="InterPro" id="IPR003593">
    <property type="entry name" value="AAA+_ATPase"/>
</dbReference>
<dbReference type="EMBL" id="WIWI01000080">
    <property type="protein sequence ID" value="MQT91946.1"/>
    <property type="molecule type" value="Genomic_DNA"/>
</dbReference>
<protein>
    <submittedName>
        <fullName evidence="6">ATP-binding cassette domain-containing protein</fullName>
    </submittedName>
</protein>
<evidence type="ECO:0000256" key="2">
    <source>
        <dbReference type="ARBA" id="ARBA00022448"/>
    </source>
</evidence>
<dbReference type="CDD" id="cd03220">
    <property type="entry name" value="ABC_KpsT_Wzt"/>
    <property type="match status" value="1"/>
</dbReference>
<evidence type="ECO:0000256" key="4">
    <source>
        <dbReference type="ARBA" id="ARBA00022840"/>
    </source>
</evidence>
<evidence type="ECO:0000259" key="5">
    <source>
        <dbReference type="PROSITE" id="PS50893"/>
    </source>
</evidence>
<dbReference type="PANTHER" id="PTHR46743:SF2">
    <property type="entry name" value="TEICHOIC ACIDS EXPORT ATP-BINDING PROTEIN TAGH"/>
    <property type="match status" value="1"/>
</dbReference>
<organism evidence="6 7">
    <name type="scientific">Pseudomonas helleri</name>
    <dbReference type="NCBI Taxonomy" id="1608996"/>
    <lineage>
        <taxon>Bacteria</taxon>
        <taxon>Pseudomonadati</taxon>
        <taxon>Pseudomonadota</taxon>
        <taxon>Gammaproteobacteria</taxon>
        <taxon>Pseudomonadales</taxon>
        <taxon>Pseudomonadaceae</taxon>
        <taxon>Pseudomonas</taxon>
    </lineage>
</organism>
<dbReference type="Pfam" id="PF00005">
    <property type="entry name" value="ABC_tran"/>
    <property type="match status" value="1"/>
</dbReference>
<dbReference type="PROSITE" id="PS50893">
    <property type="entry name" value="ABC_TRANSPORTER_2"/>
    <property type="match status" value="1"/>
</dbReference>
<evidence type="ECO:0000313" key="7">
    <source>
        <dbReference type="Proteomes" id="UP000489190"/>
    </source>
</evidence>
<dbReference type="RefSeq" id="WP_153330485.1">
    <property type="nucleotide sequence ID" value="NZ_WIWI01000080.1"/>
</dbReference>
<dbReference type="InterPro" id="IPR050683">
    <property type="entry name" value="Bact_Polysacc_Export_ATP-bd"/>
</dbReference>
<dbReference type="GO" id="GO:0016020">
    <property type="term" value="C:membrane"/>
    <property type="evidence" value="ECO:0007669"/>
    <property type="project" value="InterPro"/>
</dbReference>
<dbReference type="Proteomes" id="UP000489190">
    <property type="component" value="Unassembled WGS sequence"/>
</dbReference>
<dbReference type="PANTHER" id="PTHR46743">
    <property type="entry name" value="TEICHOIC ACIDS EXPORT ATP-BINDING PROTEIN TAGH"/>
    <property type="match status" value="1"/>
</dbReference>
<evidence type="ECO:0000313" key="6">
    <source>
        <dbReference type="EMBL" id="MQT91946.1"/>
    </source>
</evidence>
<keyword evidence="3" id="KW-0547">Nucleotide-binding</keyword>
<comment type="caution">
    <text evidence="6">The sequence shown here is derived from an EMBL/GenBank/DDBJ whole genome shotgun (WGS) entry which is preliminary data.</text>
</comment>
<evidence type="ECO:0000256" key="3">
    <source>
        <dbReference type="ARBA" id="ARBA00022741"/>
    </source>
</evidence>
<accession>A0A7X1XI32</accession>
<dbReference type="InterPro" id="IPR015860">
    <property type="entry name" value="ABC_transpr_TagH-like"/>
</dbReference>
<keyword evidence="2" id="KW-0813">Transport</keyword>
<dbReference type="Gene3D" id="3.40.50.300">
    <property type="entry name" value="P-loop containing nucleotide triphosphate hydrolases"/>
    <property type="match status" value="1"/>
</dbReference>
<dbReference type="Gene3D" id="2.70.50.60">
    <property type="entry name" value="abc- transporter (atp binding component) like domain"/>
    <property type="match status" value="1"/>
</dbReference>
<dbReference type="GO" id="GO:0005524">
    <property type="term" value="F:ATP binding"/>
    <property type="evidence" value="ECO:0007669"/>
    <property type="project" value="UniProtKB-KW"/>
</dbReference>
<feature type="domain" description="ABC transporter" evidence="5">
    <location>
        <begin position="30"/>
        <end position="257"/>
    </location>
</feature>
<dbReference type="InterPro" id="IPR029439">
    <property type="entry name" value="Wzt_C"/>
</dbReference>
<proteinExistence type="inferred from homology"/>
<dbReference type="GO" id="GO:0140359">
    <property type="term" value="F:ABC-type transporter activity"/>
    <property type="evidence" value="ECO:0007669"/>
    <property type="project" value="InterPro"/>
</dbReference>
<reference evidence="6 7" key="1">
    <citation type="submission" date="2019-10" db="EMBL/GenBank/DDBJ databases">
        <title>Evaluation of single-gene subtyping targets for Pseudomonas.</title>
        <authorList>
            <person name="Reichler S.J."/>
            <person name="Orsi R.H."/>
            <person name="Wiedmann M."/>
            <person name="Martin N.H."/>
            <person name="Murphy S.I."/>
        </authorList>
    </citation>
    <scope>NUCLEOTIDE SEQUENCE [LARGE SCALE GENOMIC DNA]</scope>
    <source>
        <strain evidence="6 7">FSL R10-3254</strain>
    </source>
</reference>
<keyword evidence="4 6" id="KW-0067">ATP-binding</keyword>
<dbReference type="AlphaFoldDB" id="A0A7X1XI32"/>
<dbReference type="SMART" id="SM00382">
    <property type="entry name" value="AAA"/>
    <property type="match status" value="1"/>
</dbReference>
<dbReference type="InterPro" id="IPR003439">
    <property type="entry name" value="ABC_transporter-like_ATP-bd"/>
</dbReference>
<comment type="similarity">
    <text evidence="1">Belongs to the ABC transporter superfamily.</text>
</comment>
<name>A0A7X1XI32_9PSED</name>
<evidence type="ECO:0000256" key="1">
    <source>
        <dbReference type="ARBA" id="ARBA00005417"/>
    </source>
</evidence>
<dbReference type="CDD" id="cd10147">
    <property type="entry name" value="Wzt_C-like"/>
    <property type="match status" value="1"/>
</dbReference>
<dbReference type="Pfam" id="PF14524">
    <property type="entry name" value="Wzt_C"/>
    <property type="match status" value="1"/>
</dbReference>
<dbReference type="GO" id="GO:0016887">
    <property type="term" value="F:ATP hydrolysis activity"/>
    <property type="evidence" value="ECO:0007669"/>
    <property type="project" value="InterPro"/>
</dbReference>
<gene>
    <name evidence="6" type="ORF">GHO39_22845</name>
</gene>